<feature type="transmembrane region" description="Helical" evidence="2">
    <location>
        <begin position="166"/>
        <end position="190"/>
    </location>
</feature>
<keyword evidence="2" id="KW-1133">Transmembrane helix</keyword>
<evidence type="ECO:0000259" key="3">
    <source>
        <dbReference type="Pfam" id="PF20684"/>
    </source>
</evidence>
<feature type="transmembrane region" description="Helical" evidence="2">
    <location>
        <begin position="91"/>
        <end position="112"/>
    </location>
</feature>
<evidence type="ECO:0000313" key="5">
    <source>
        <dbReference type="Proteomes" id="UP000191672"/>
    </source>
</evidence>
<dbReference type="PANTHER" id="PTHR38794:SF1">
    <property type="entry name" value="INTEGRAL MEMBRANE PROTEIN"/>
    <property type="match status" value="1"/>
</dbReference>
<feature type="transmembrane region" description="Helical" evidence="2">
    <location>
        <begin position="12"/>
        <end position="29"/>
    </location>
</feature>
<keyword evidence="2" id="KW-0812">Transmembrane</keyword>
<keyword evidence="2" id="KW-0472">Membrane</keyword>
<comment type="caution">
    <text evidence="4">The sequence shown here is derived from an EMBL/GenBank/DDBJ whole genome shotgun (WGS) entry which is preliminary data.</text>
</comment>
<dbReference type="Pfam" id="PF20684">
    <property type="entry name" value="Fung_rhodopsin"/>
    <property type="match status" value="1"/>
</dbReference>
<feature type="region of interest" description="Disordered" evidence="1">
    <location>
        <begin position="313"/>
        <end position="337"/>
    </location>
</feature>
<dbReference type="AlphaFoldDB" id="A0A1V6PWK0"/>
<dbReference type="Proteomes" id="UP000191672">
    <property type="component" value="Unassembled WGS sequence"/>
</dbReference>
<name>A0A1V6PWK0_9EURO</name>
<evidence type="ECO:0000313" key="4">
    <source>
        <dbReference type="EMBL" id="OQD81398.1"/>
    </source>
</evidence>
<dbReference type="OrthoDB" id="3918601at2759"/>
<organism evidence="4 5">
    <name type="scientific">Penicillium antarcticum</name>
    <dbReference type="NCBI Taxonomy" id="416450"/>
    <lineage>
        <taxon>Eukaryota</taxon>
        <taxon>Fungi</taxon>
        <taxon>Dikarya</taxon>
        <taxon>Ascomycota</taxon>
        <taxon>Pezizomycotina</taxon>
        <taxon>Eurotiomycetes</taxon>
        <taxon>Eurotiomycetidae</taxon>
        <taxon>Eurotiales</taxon>
        <taxon>Aspergillaceae</taxon>
        <taxon>Penicillium</taxon>
    </lineage>
</organism>
<proteinExistence type="predicted"/>
<evidence type="ECO:0000256" key="1">
    <source>
        <dbReference type="SAM" id="MobiDB-lite"/>
    </source>
</evidence>
<feature type="transmembrane region" description="Helical" evidence="2">
    <location>
        <begin position="124"/>
        <end position="146"/>
    </location>
</feature>
<protein>
    <recommendedName>
        <fullName evidence="3">Rhodopsin domain-containing protein</fullName>
    </recommendedName>
</protein>
<feature type="transmembrane region" description="Helical" evidence="2">
    <location>
        <begin position="49"/>
        <end position="71"/>
    </location>
</feature>
<dbReference type="EMBL" id="MDYN01000027">
    <property type="protein sequence ID" value="OQD81398.1"/>
    <property type="molecule type" value="Genomic_DNA"/>
</dbReference>
<sequence>MHPELKNTWTPAVNVLTWFMLVTAILSVLTRLGTKYLFFRKFTFDDGLAAASIVFCIAESIAVSLATANGLGQHYRLLAEIKVDNMMKSEFAAIILFIASICCSKLSLLVFIRNLTPASLDRRFALVLGILIGLWAIIGIITASFQCHLPRTWDYMNGTCFDRSAWWNYLGITNVLSEAGIIAQALLVIIRIQTDFRRKAGLFSVFFIRVVVVVAIICQLVYASKSFSSEDPSLDTWTVAVSTQMAQALSIVTACSPQFKPFLDNLRSSGMSLEMSSSNGYGSKHKTYGMTTFRATRRTQDTRSETHELVSMPREGTHHTLVTSAPDDDAESQSSQSHIIVETRTWTVTEDLRQ</sequence>
<feature type="domain" description="Rhodopsin" evidence="3">
    <location>
        <begin position="31"/>
        <end position="263"/>
    </location>
</feature>
<reference evidence="5" key="1">
    <citation type="journal article" date="2017" name="Nat. Microbiol.">
        <title>Global analysis of biosynthetic gene clusters reveals vast potential of secondary metabolite production in Penicillium species.</title>
        <authorList>
            <person name="Nielsen J.C."/>
            <person name="Grijseels S."/>
            <person name="Prigent S."/>
            <person name="Ji B."/>
            <person name="Dainat J."/>
            <person name="Nielsen K.F."/>
            <person name="Frisvad J.C."/>
            <person name="Workman M."/>
            <person name="Nielsen J."/>
        </authorList>
    </citation>
    <scope>NUCLEOTIDE SEQUENCE [LARGE SCALE GENOMIC DNA]</scope>
    <source>
        <strain evidence="5">IBT 31811</strain>
    </source>
</reference>
<keyword evidence="5" id="KW-1185">Reference proteome</keyword>
<gene>
    <name evidence="4" type="ORF">PENANT_c027G04222</name>
</gene>
<evidence type="ECO:0000256" key="2">
    <source>
        <dbReference type="SAM" id="Phobius"/>
    </source>
</evidence>
<dbReference type="InterPro" id="IPR049326">
    <property type="entry name" value="Rhodopsin_dom_fungi"/>
</dbReference>
<dbReference type="PANTHER" id="PTHR38794">
    <property type="entry name" value="INTEGRAL MEMBRANE PROTEIN"/>
    <property type="match status" value="1"/>
</dbReference>
<feature type="transmembrane region" description="Helical" evidence="2">
    <location>
        <begin position="202"/>
        <end position="222"/>
    </location>
</feature>
<accession>A0A1V6PWK0</accession>